<protein>
    <submittedName>
        <fullName evidence="8">Cobalt-zinc-cadmium resistance protein CzcA Cation efflux system protein CusA</fullName>
    </submittedName>
</protein>
<evidence type="ECO:0000256" key="5">
    <source>
        <dbReference type="ARBA" id="ARBA00022989"/>
    </source>
</evidence>
<evidence type="ECO:0000313" key="8">
    <source>
        <dbReference type="EMBL" id="VAX38102.1"/>
    </source>
</evidence>
<dbReference type="InterPro" id="IPR027463">
    <property type="entry name" value="AcrB_DN_DC_subdom"/>
</dbReference>
<dbReference type="PRINTS" id="PR00702">
    <property type="entry name" value="ACRIFLAVINRP"/>
</dbReference>
<keyword evidence="2" id="KW-0813">Transport</keyword>
<feature type="transmembrane region" description="Helical" evidence="7">
    <location>
        <begin position="969"/>
        <end position="991"/>
    </location>
</feature>
<dbReference type="NCBIfam" id="TIGR00914">
    <property type="entry name" value="2A0601"/>
    <property type="match status" value="1"/>
</dbReference>
<feature type="transmembrane region" description="Helical" evidence="7">
    <location>
        <begin position="477"/>
        <end position="500"/>
    </location>
</feature>
<dbReference type="GO" id="GO:0005886">
    <property type="term" value="C:plasma membrane"/>
    <property type="evidence" value="ECO:0007669"/>
    <property type="project" value="UniProtKB-SubCell"/>
</dbReference>
<dbReference type="InterPro" id="IPR004763">
    <property type="entry name" value="CusA-like"/>
</dbReference>
<evidence type="ECO:0000256" key="2">
    <source>
        <dbReference type="ARBA" id="ARBA00022448"/>
    </source>
</evidence>
<dbReference type="GO" id="GO:0008324">
    <property type="term" value="F:monoatomic cation transmembrane transporter activity"/>
    <property type="evidence" value="ECO:0007669"/>
    <property type="project" value="InterPro"/>
</dbReference>
<accession>A0A3B1DBH8</accession>
<proteinExistence type="predicted"/>
<dbReference type="Gene3D" id="3.30.70.1440">
    <property type="entry name" value="Multidrug efflux transporter AcrB pore domain"/>
    <property type="match status" value="1"/>
</dbReference>
<comment type="subcellular location">
    <subcellularLocation>
        <location evidence="1">Cell membrane</location>
        <topology evidence="1">Multi-pass membrane protein</topology>
    </subcellularLocation>
</comment>
<dbReference type="PANTHER" id="PTHR32063:SF24">
    <property type="entry name" value="CATION EFFLUX SYSTEM (ACRB_ACRD_ACRF FAMILY)"/>
    <property type="match status" value="1"/>
</dbReference>
<keyword evidence="5 7" id="KW-1133">Transmembrane helix</keyword>
<feature type="transmembrane region" description="Helical" evidence="7">
    <location>
        <begin position="383"/>
        <end position="404"/>
    </location>
</feature>
<keyword evidence="3" id="KW-1003">Cell membrane</keyword>
<evidence type="ECO:0000256" key="1">
    <source>
        <dbReference type="ARBA" id="ARBA00004651"/>
    </source>
</evidence>
<keyword evidence="4 7" id="KW-0812">Transmembrane</keyword>
<dbReference type="Gene3D" id="3.30.2090.10">
    <property type="entry name" value="Multidrug efflux transporter AcrB TolC docking domain, DN and DC subdomains"/>
    <property type="match status" value="2"/>
</dbReference>
<dbReference type="Gene3D" id="1.20.1640.10">
    <property type="entry name" value="Multidrug efflux transporter AcrB transmembrane domain"/>
    <property type="match status" value="2"/>
</dbReference>
<keyword evidence="6 7" id="KW-0472">Membrane</keyword>
<dbReference type="Gene3D" id="3.30.70.1320">
    <property type="entry name" value="Multidrug efflux transporter AcrB pore domain like"/>
    <property type="match status" value="1"/>
</dbReference>
<evidence type="ECO:0000256" key="3">
    <source>
        <dbReference type="ARBA" id="ARBA00022475"/>
    </source>
</evidence>
<sequence length="1041" mass="114332">MLNKIIEIALKNRLVVLMLLVISLGLGVRAMLRTPVDAFPDTTPVQVQINTNAPALNPSEIEQQITLPIELSISGLPGLTNVRSISKFGLSQVVATFDDESHIYDARQFISERLGGVRLPDGIERPQLGPMSTGLGEIFHYIVRTTNPDRSIDEVRTIHDWVIKPELRKVAGVAEVNSWGGFERQYHVIVSPQNLVKYSLTLEHVFEALEQNNHNVGGGQVVSSGQSLLVHGLGRVTSIKQIENIVIKAYAGIPIRIKDIAEVAIGHALRHGAVTAQGEGEVVLGLGFMLMGENSKVVTEKLKAKLETVRKSLPDDIILETVYDRTELVQAVIGTVKHNLIAGAMLVIVVLFLFLGNLRAGLIVAIAIPFALIYAFLGMSGLAIAASLLSLGAMDFGIIVNGSVVMTDNNMRGLAEKQHQLGRPLKKSERLQTIISSSKEVVRPIVFGMGITLIVFFPILTLQGIEGKMFRPMAWTFIFAMIGALIIAITISPIFSYYFLPRKTKEKEGLISKFINSGYAFLLPKVLLRKRALFSLVLILLAVTTFIGSRLGGEFIPKLSEGAIVINTIRLAGISVDESVEYNKKIEKLFLKEFPNEIKYAWSRIGTAEVATDPMGIELTDIFIALKPRNKWKRARTQTELIKQMEKVVDDLPGLNMVFTQPIEMRLNEMVSGIRSDIGIKIIGDNFDELTRLSDEVQKILLSIDGASDVAGEQITGQPTLQITVNQDQIARQGIPARNVLALIEAVGGRKVGDIIEEQRRFPLVVRLPNEQRTNVNALANTLIPTEVGPLLPLRRLAEVKEIEGPATINREWGRRLIKVQCNVRDRDIASFVKEARSRIEKEVMLSEGYLIEWGGQFEHLERSKLRFMIVVPITLILIFFILYFSLKNLKDVLIIYTGIPFAAIGGVFALWMRGLPFSVSAAVGFIALSGIAVLDGQVLISAIRTLLKEGLALNEAVITAAKQRLRPVLATSITDAVGFIPMAISIGVGAEVQRPLATVVIGGVITSTILTLFVLPALYLTAGKLFKNGTGWASSLEKKN</sequence>
<dbReference type="GO" id="GO:0042910">
    <property type="term" value="F:xenobiotic transmembrane transporter activity"/>
    <property type="evidence" value="ECO:0007669"/>
    <property type="project" value="TreeGrafter"/>
</dbReference>
<gene>
    <name evidence="8" type="ORF">MNBD_UNCLBAC01-1359</name>
</gene>
<dbReference type="AlphaFoldDB" id="A0A3B1DBH8"/>
<dbReference type="PANTHER" id="PTHR32063">
    <property type="match status" value="1"/>
</dbReference>
<dbReference type="SUPFAM" id="SSF82714">
    <property type="entry name" value="Multidrug efflux transporter AcrB TolC docking domain, DN and DC subdomains"/>
    <property type="match status" value="2"/>
</dbReference>
<feature type="transmembrane region" description="Helical" evidence="7">
    <location>
        <begin position="866"/>
        <end position="887"/>
    </location>
</feature>
<dbReference type="EMBL" id="UOGJ01000150">
    <property type="protein sequence ID" value="VAX38102.1"/>
    <property type="molecule type" value="Genomic_DNA"/>
</dbReference>
<feature type="transmembrane region" description="Helical" evidence="7">
    <location>
        <begin position="997"/>
        <end position="1021"/>
    </location>
</feature>
<dbReference type="Gene3D" id="3.30.70.1430">
    <property type="entry name" value="Multidrug efflux transporter AcrB pore domain"/>
    <property type="match status" value="2"/>
</dbReference>
<feature type="transmembrane region" description="Helical" evidence="7">
    <location>
        <begin position="360"/>
        <end position="377"/>
    </location>
</feature>
<feature type="transmembrane region" description="Helical" evidence="7">
    <location>
        <begin position="338"/>
        <end position="355"/>
    </location>
</feature>
<feature type="transmembrane region" description="Helical" evidence="7">
    <location>
        <begin position="925"/>
        <end position="948"/>
    </location>
</feature>
<dbReference type="Pfam" id="PF00873">
    <property type="entry name" value="ACR_tran"/>
    <property type="match status" value="1"/>
</dbReference>
<dbReference type="InterPro" id="IPR001036">
    <property type="entry name" value="Acrflvin-R"/>
</dbReference>
<dbReference type="SUPFAM" id="SSF82693">
    <property type="entry name" value="Multidrug efflux transporter AcrB pore domain, PN1, PN2, PC1 and PC2 subdomains"/>
    <property type="match status" value="2"/>
</dbReference>
<reference evidence="8" key="1">
    <citation type="submission" date="2018-06" db="EMBL/GenBank/DDBJ databases">
        <authorList>
            <person name="Zhirakovskaya E."/>
        </authorList>
    </citation>
    <scope>NUCLEOTIDE SEQUENCE</scope>
</reference>
<organism evidence="8">
    <name type="scientific">hydrothermal vent metagenome</name>
    <dbReference type="NCBI Taxonomy" id="652676"/>
    <lineage>
        <taxon>unclassified sequences</taxon>
        <taxon>metagenomes</taxon>
        <taxon>ecological metagenomes</taxon>
    </lineage>
</organism>
<feature type="transmembrane region" description="Helical" evidence="7">
    <location>
        <begin position="894"/>
        <end position="913"/>
    </location>
</feature>
<name>A0A3B1DBH8_9ZZZZ</name>
<dbReference type="SUPFAM" id="SSF82866">
    <property type="entry name" value="Multidrug efflux transporter AcrB transmembrane domain"/>
    <property type="match status" value="2"/>
</dbReference>
<feature type="transmembrane region" description="Helical" evidence="7">
    <location>
        <begin position="445"/>
        <end position="465"/>
    </location>
</feature>
<evidence type="ECO:0000256" key="6">
    <source>
        <dbReference type="ARBA" id="ARBA00023136"/>
    </source>
</evidence>
<evidence type="ECO:0000256" key="4">
    <source>
        <dbReference type="ARBA" id="ARBA00022692"/>
    </source>
</evidence>
<feature type="transmembrane region" description="Helical" evidence="7">
    <location>
        <begin position="532"/>
        <end position="551"/>
    </location>
</feature>
<evidence type="ECO:0000256" key="7">
    <source>
        <dbReference type="SAM" id="Phobius"/>
    </source>
</evidence>